<name>A0A195BA32_9HYME</name>
<evidence type="ECO:0000313" key="2">
    <source>
        <dbReference type="Proteomes" id="UP000078540"/>
    </source>
</evidence>
<evidence type="ECO:0000313" key="1">
    <source>
        <dbReference type="EMBL" id="KYM81391.1"/>
    </source>
</evidence>
<organism evidence="1 2">
    <name type="scientific">Atta colombica</name>
    <dbReference type="NCBI Taxonomy" id="520822"/>
    <lineage>
        <taxon>Eukaryota</taxon>
        <taxon>Metazoa</taxon>
        <taxon>Ecdysozoa</taxon>
        <taxon>Arthropoda</taxon>
        <taxon>Hexapoda</taxon>
        <taxon>Insecta</taxon>
        <taxon>Pterygota</taxon>
        <taxon>Neoptera</taxon>
        <taxon>Endopterygota</taxon>
        <taxon>Hymenoptera</taxon>
        <taxon>Apocrita</taxon>
        <taxon>Aculeata</taxon>
        <taxon>Formicoidea</taxon>
        <taxon>Formicidae</taxon>
        <taxon>Myrmicinae</taxon>
        <taxon>Atta</taxon>
    </lineage>
</organism>
<reference evidence="1 2" key="1">
    <citation type="submission" date="2015-09" db="EMBL/GenBank/DDBJ databases">
        <title>Atta colombica WGS genome.</title>
        <authorList>
            <person name="Nygaard S."/>
            <person name="Hu H."/>
            <person name="Boomsma J."/>
            <person name="Zhang G."/>
        </authorList>
    </citation>
    <scope>NUCLEOTIDE SEQUENCE [LARGE SCALE GENOMIC DNA]</scope>
    <source>
        <strain evidence="1">Treedump-2</strain>
        <tissue evidence="1">Whole body</tissue>
    </source>
</reference>
<gene>
    <name evidence="1" type="ORF">ALC53_08159</name>
</gene>
<accession>A0A195BA32</accession>
<protein>
    <submittedName>
        <fullName evidence="1">Uncharacterized protein</fullName>
    </submittedName>
</protein>
<dbReference type="EMBL" id="KQ976537">
    <property type="protein sequence ID" value="KYM81391.1"/>
    <property type="molecule type" value="Genomic_DNA"/>
</dbReference>
<feature type="non-terminal residue" evidence="1">
    <location>
        <position position="1"/>
    </location>
</feature>
<dbReference type="AlphaFoldDB" id="A0A195BA32"/>
<dbReference type="Proteomes" id="UP000078540">
    <property type="component" value="Unassembled WGS sequence"/>
</dbReference>
<keyword evidence="2" id="KW-1185">Reference proteome</keyword>
<sequence>TPLIKKFRCFYYNLLPDTKRKRLIDSKIGFEVKGTASAINIDDYRKLNARTVPKQVLASAFRRFCANFTREKEILNDRSARQNIIRYQ</sequence>
<proteinExistence type="predicted"/>